<evidence type="ECO:0000256" key="4">
    <source>
        <dbReference type="ARBA" id="ARBA00022692"/>
    </source>
</evidence>
<keyword evidence="7 9" id="KW-0472">Membrane</keyword>
<keyword evidence="3" id="KW-0813">Transport</keyword>
<dbReference type="GO" id="GO:0005768">
    <property type="term" value="C:endosome"/>
    <property type="evidence" value="ECO:0007669"/>
    <property type="project" value="TreeGrafter"/>
</dbReference>
<evidence type="ECO:0000256" key="8">
    <source>
        <dbReference type="ARBA" id="ARBA00023180"/>
    </source>
</evidence>
<dbReference type="HOGENOM" id="CLU_012970_2_1_1"/>
<dbReference type="FunFam" id="1.20.1250.20:FF:000197">
    <property type="entry name" value="Siderophore iron transporter 1"/>
    <property type="match status" value="1"/>
</dbReference>
<feature type="transmembrane region" description="Helical" evidence="9">
    <location>
        <begin position="410"/>
        <end position="432"/>
    </location>
</feature>
<comment type="subcellular location">
    <subcellularLocation>
        <location evidence="1">Endomembrane system</location>
        <topology evidence="1">Multi-pass membrane protein</topology>
    </subcellularLocation>
</comment>
<dbReference type="PANTHER" id="PTHR23501:SF92">
    <property type="entry name" value="GLUTATHIONE EXCHANGER 1-RELATED"/>
    <property type="match status" value="1"/>
</dbReference>
<dbReference type="PANTHER" id="PTHR23501">
    <property type="entry name" value="MAJOR FACILITATOR SUPERFAMILY"/>
    <property type="match status" value="1"/>
</dbReference>
<feature type="transmembrane region" description="Helical" evidence="9">
    <location>
        <begin position="381"/>
        <end position="398"/>
    </location>
</feature>
<feature type="transmembrane region" description="Helical" evidence="9">
    <location>
        <begin position="517"/>
        <end position="540"/>
    </location>
</feature>
<keyword evidence="6" id="KW-0406">Ion transport</keyword>
<dbReference type="InterPro" id="IPR011701">
    <property type="entry name" value="MFS"/>
</dbReference>
<dbReference type="InParanoid" id="C7ZI33"/>
<comment type="similarity">
    <text evidence="2">Belongs to the major facilitator superfamily.</text>
</comment>
<evidence type="ECO:0000256" key="6">
    <source>
        <dbReference type="ARBA" id="ARBA00023065"/>
    </source>
</evidence>
<dbReference type="SUPFAM" id="SSF103473">
    <property type="entry name" value="MFS general substrate transporter"/>
    <property type="match status" value="1"/>
</dbReference>
<evidence type="ECO:0000313" key="11">
    <source>
        <dbReference type="Proteomes" id="UP000005206"/>
    </source>
</evidence>
<dbReference type="RefSeq" id="XP_003042043.1">
    <property type="nucleotide sequence ID" value="XM_003041997.1"/>
</dbReference>
<name>C7ZI33_FUSV7</name>
<dbReference type="KEGG" id="nhe:NECHADRAFT_97429"/>
<dbReference type="Proteomes" id="UP000005206">
    <property type="component" value="Chromosome 11"/>
</dbReference>
<organism evidence="10 11">
    <name type="scientific">Fusarium vanettenii (strain ATCC MYA-4622 / CBS 123669 / FGSC 9596 / NRRL 45880 / 77-13-4)</name>
    <name type="common">Fusarium solani subsp. pisi</name>
    <dbReference type="NCBI Taxonomy" id="660122"/>
    <lineage>
        <taxon>Eukaryota</taxon>
        <taxon>Fungi</taxon>
        <taxon>Dikarya</taxon>
        <taxon>Ascomycota</taxon>
        <taxon>Pezizomycotina</taxon>
        <taxon>Sordariomycetes</taxon>
        <taxon>Hypocreomycetidae</taxon>
        <taxon>Hypocreales</taxon>
        <taxon>Nectriaceae</taxon>
        <taxon>Fusarium</taxon>
        <taxon>Fusarium solani species complex</taxon>
        <taxon>Fusarium vanettenii</taxon>
    </lineage>
</organism>
<feature type="transmembrane region" description="Helical" evidence="9">
    <location>
        <begin position="37"/>
        <end position="56"/>
    </location>
</feature>
<evidence type="ECO:0000256" key="7">
    <source>
        <dbReference type="ARBA" id="ARBA00023136"/>
    </source>
</evidence>
<dbReference type="GO" id="GO:0005774">
    <property type="term" value="C:vacuolar membrane"/>
    <property type="evidence" value="ECO:0007669"/>
    <property type="project" value="TreeGrafter"/>
</dbReference>
<feature type="transmembrane region" description="Helical" evidence="9">
    <location>
        <begin position="316"/>
        <end position="337"/>
    </location>
</feature>
<dbReference type="VEuPathDB" id="FungiDB:NECHADRAFT_97429"/>
<evidence type="ECO:0000256" key="1">
    <source>
        <dbReference type="ARBA" id="ARBA00004127"/>
    </source>
</evidence>
<feature type="transmembrane region" description="Helical" evidence="9">
    <location>
        <begin position="357"/>
        <end position="374"/>
    </location>
</feature>
<proteinExistence type="inferred from homology"/>
<keyword evidence="5 9" id="KW-1133">Transmembrane helix</keyword>
<gene>
    <name evidence="10" type="ORF">NECHADRAFT_97429</name>
</gene>
<dbReference type="EMBL" id="GG698929">
    <property type="protein sequence ID" value="EEU36330.1"/>
    <property type="molecule type" value="Genomic_DNA"/>
</dbReference>
<feature type="transmembrane region" description="Helical" evidence="9">
    <location>
        <begin position="160"/>
        <end position="178"/>
    </location>
</feature>
<keyword evidence="8" id="KW-0325">Glycoprotein</keyword>
<evidence type="ECO:0000313" key="10">
    <source>
        <dbReference type="EMBL" id="EEU36330.1"/>
    </source>
</evidence>
<keyword evidence="11" id="KW-1185">Reference proteome</keyword>
<dbReference type="Pfam" id="PF07690">
    <property type="entry name" value="MFS_1"/>
    <property type="match status" value="1"/>
</dbReference>
<dbReference type="Gene3D" id="1.20.1250.20">
    <property type="entry name" value="MFS general substrate transporter like domains"/>
    <property type="match status" value="2"/>
</dbReference>
<feature type="transmembrane region" description="Helical" evidence="9">
    <location>
        <begin position="241"/>
        <end position="265"/>
    </location>
</feature>
<sequence length="564" mass="61857">MVQESNGSPSPHRHYENYPGVVRMEAAAAQLTTVKKWIFFTSIFFVSYALGLDFLVRNTYVPYATSSFANHSLLSTINVIRGVVAAAVQPSVARLTDVFGRIEIFTAAVLLNMAGTIIETFSVNVQGFAGGAVLHQLGYTLSVLTIEIMIADFTSMRTRLFFAFVPNWPFLVNTWISGNVTSAVLSVTSWNWGVGMFAIINPICALPLIVLMFILGHQAKVSSQDQEESPSSSRVSSLKTLFWELDVIGALLLTAALAMTLIPLTLAGGQSTKWRDAGILTPIIIGFLLFPIFVMWERTASHPMLPFRFVKHRTVWGCLGISCLFPFAFMVHGNYLFTLLVVSYNFSVEGATRVASLYSFCATVVGSLLGLVVIKIRRLKELILAGILLWFVGGGLIYHYRGGTGSKAGVIGGEIVIGTAAGFFSWPTYVLIQTTAHHEYIGILISLIFTVNSIGQAFGNCVSGAIWTQTLFEELNKNLGLFSNETLAPAIYAAPLYVVPEYPIGTPERDAIISYRYIQRILTIVAICIIVPMFILGLCLHNPTLSERQTQPEVEMGDTEGRKN</sequence>
<dbReference type="OrthoDB" id="4088837at2759"/>
<dbReference type="OMA" id="VAQHEYI"/>
<evidence type="ECO:0008006" key="12">
    <source>
        <dbReference type="Google" id="ProtNLM"/>
    </source>
</evidence>
<keyword evidence="4 9" id="KW-0812">Transmembrane</keyword>
<feature type="transmembrane region" description="Helical" evidence="9">
    <location>
        <begin position="277"/>
        <end position="296"/>
    </location>
</feature>
<feature type="transmembrane region" description="Helical" evidence="9">
    <location>
        <begin position="190"/>
        <end position="215"/>
    </location>
</feature>
<reference evidence="10 11" key="1">
    <citation type="journal article" date="2009" name="PLoS Genet.">
        <title>The genome of Nectria haematococca: contribution of supernumerary chromosomes to gene expansion.</title>
        <authorList>
            <person name="Coleman J.J."/>
            <person name="Rounsley S.D."/>
            <person name="Rodriguez-Carres M."/>
            <person name="Kuo A."/>
            <person name="Wasmann C.C."/>
            <person name="Grimwood J."/>
            <person name="Schmutz J."/>
            <person name="Taga M."/>
            <person name="White G.J."/>
            <person name="Zhou S."/>
            <person name="Schwartz D.C."/>
            <person name="Freitag M."/>
            <person name="Ma L.J."/>
            <person name="Danchin E.G."/>
            <person name="Henrissat B."/>
            <person name="Coutinho P.M."/>
            <person name="Nelson D.R."/>
            <person name="Straney D."/>
            <person name="Napoli C.A."/>
            <person name="Barker B.M."/>
            <person name="Gribskov M."/>
            <person name="Rep M."/>
            <person name="Kroken S."/>
            <person name="Molnar I."/>
            <person name="Rensing C."/>
            <person name="Kennell J.C."/>
            <person name="Zamora J."/>
            <person name="Farman M.L."/>
            <person name="Selker E.U."/>
            <person name="Salamov A."/>
            <person name="Shapiro H."/>
            <person name="Pangilinan J."/>
            <person name="Lindquist E."/>
            <person name="Lamers C."/>
            <person name="Grigoriev I.V."/>
            <person name="Geiser D.M."/>
            <person name="Covert S.F."/>
            <person name="Temporini E."/>
            <person name="Vanetten H.D."/>
        </authorList>
    </citation>
    <scope>NUCLEOTIDE SEQUENCE [LARGE SCALE GENOMIC DNA]</scope>
    <source>
        <strain evidence="11">ATCC MYA-4622 / CBS 123669 / FGSC 9596 / NRRL 45880 / 77-13-4</strain>
    </source>
</reference>
<evidence type="ECO:0000256" key="2">
    <source>
        <dbReference type="ARBA" id="ARBA00008335"/>
    </source>
</evidence>
<evidence type="ECO:0000256" key="5">
    <source>
        <dbReference type="ARBA" id="ARBA00022989"/>
    </source>
</evidence>
<evidence type="ECO:0000256" key="3">
    <source>
        <dbReference type="ARBA" id="ARBA00022448"/>
    </source>
</evidence>
<dbReference type="InterPro" id="IPR036259">
    <property type="entry name" value="MFS_trans_sf"/>
</dbReference>
<dbReference type="AlphaFoldDB" id="C7ZI33"/>
<dbReference type="GO" id="GO:0005886">
    <property type="term" value="C:plasma membrane"/>
    <property type="evidence" value="ECO:0007669"/>
    <property type="project" value="TreeGrafter"/>
</dbReference>
<evidence type="ECO:0000256" key="9">
    <source>
        <dbReference type="SAM" id="Phobius"/>
    </source>
</evidence>
<accession>C7ZI33</accession>
<protein>
    <recommendedName>
        <fullName evidence="12">Major facilitator superfamily (MFS) profile domain-containing protein</fullName>
    </recommendedName>
</protein>
<feature type="transmembrane region" description="Helical" evidence="9">
    <location>
        <begin position="444"/>
        <end position="467"/>
    </location>
</feature>
<dbReference type="GeneID" id="9674380"/>
<dbReference type="eggNOG" id="KOG0254">
    <property type="taxonomic scope" value="Eukaryota"/>
</dbReference>
<dbReference type="GO" id="GO:0015343">
    <property type="term" value="F:siderophore-iron transmembrane transporter activity"/>
    <property type="evidence" value="ECO:0007669"/>
    <property type="project" value="TreeGrafter"/>
</dbReference>